<sequence length="74" mass="8313">MSVTRRRKARKVHRCDGCDKPGKIQPGDVHLTHTALRGDEFGYDDYGSGKTPVRFRECADCATRYGRAELLEAS</sequence>
<dbReference type="Proteomes" id="UP000289206">
    <property type="component" value="Segment"/>
</dbReference>
<evidence type="ECO:0000313" key="2">
    <source>
        <dbReference type="Proteomes" id="UP000289206"/>
    </source>
</evidence>
<name>A0A411CQI0_9CAUD</name>
<accession>A0A411CQI0</accession>
<proteinExistence type="predicted"/>
<keyword evidence="2" id="KW-1185">Reference proteome</keyword>
<organism evidence="1 2">
    <name type="scientific">Arthrobacter phage Sonali</name>
    <dbReference type="NCBI Taxonomy" id="2510495"/>
    <lineage>
        <taxon>Viruses</taxon>
        <taxon>Duplodnaviria</taxon>
        <taxon>Heunggongvirae</taxon>
        <taxon>Uroviricota</taxon>
        <taxon>Caudoviricetes</taxon>
        <taxon>Sonalivirus</taxon>
        <taxon>Sonalivirus sonali</taxon>
    </lineage>
</organism>
<dbReference type="GeneID" id="55011160"/>
<dbReference type="RefSeq" id="YP_009819742.1">
    <property type="nucleotide sequence ID" value="NC_048152.1"/>
</dbReference>
<dbReference type="EMBL" id="MK411746">
    <property type="protein sequence ID" value="QAY16181.1"/>
    <property type="molecule type" value="Genomic_DNA"/>
</dbReference>
<protein>
    <submittedName>
        <fullName evidence="1">Uncharacterized protein</fullName>
    </submittedName>
</protein>
<gene>
    <name evidence="1" type="primary">69</name>
    <name evidence="1" type="ORF">SEA_SONALI_69</name>
</gene>
<evidence type="ECO:0000313" key="1">
    <source>
        <dbReference type="EMBL" id="QAY16181.1"/>
    </source>
</evidence>
<reference evidence="1 2" key="1">
    <citation type="submission" date="2019-01" db="EMBL/GenBank/DDBJ databases">
        <authorList>
            <person name="Adair T.L."/>
            <person name="Lucas L.G."/>
            <person name="Young A.M."/>
            <person name="Antrich S.C."/>
            <person name="Baird A.G."/>
            <person name="Dunn E.L."/>
            <person name="Fernandes B.I."/>
            <person name="Fraley E.G."/>
            <person name="Ghanem A.X."/>
            <person name="Gilbert M.G."/>
            <person name="Morris T.B."/>
            <person name="Nortch B.D."/>
            <person name="Overcash M.E."/>
            <person name="Pavleszek K.E."/>
            <person name="Pellegrini L.I.O."/>
            <person name="Pham L.T."/>
            <person name="Rule L.S."/>
            <person name="Schultz E.M."/>
            <person name="Smith J."/>
            <person name="Thong B.J."/>
            <person name="Turner H.A."/>
            <person name="Walker G."/>
            <person name="Whitaker Z.J."/>
            <person name="Wilsey R.N."/>
            <person name="Yanney R.L."/>
            <person name="Klyczek K."/>
            <person name="Garlena R.A."/>
            <person name="Russell D.A."/>
            <person name="Pope W.H."/>
            <person name="Jacobs-Sera D."/>
            <person name="Hatfull G.F."/>
        </authorList>
    </citation>
    <scope>NUCLEOTIDE SEQUENCE [LARGE SCALE GENOMIC DNA]</scope>
</reference>
<dbReference type="KEGG" id="vg:55011160"/>